<feature type="region of interest" description="Disordered" evidence="4">
    <location>
        <begin position="53"/>
        <end position="84"/>
    </location>
</feature>
<dbReference type="InterPro" id="IPR038538">
    <property type="entry name" value="MTERF_sf"/>
</dbReference>
<evidence type="ECO:0000256" key="1">
    <source>
        <dbReference type="ARBA" id="ARBA00007692"/>
    </source>
</evidence>
<proteinExistence type="inferred from homology"/>
<dbReference type="OrthoDB" id="637682at2759"/>
<keyword evidence="3" id="KW-0809">Transit peptide</keyword>
<evidence type="ECO:0000313" key="5">
    <source>
        <dbReference type="EMBL" id="PTQ47552.1"/>
    </source>
</evidence>
<dbReference type="InterPro" id="IPR003690">
    <property type="entry name" value="MTERF"/>
</dbReference>
<dbReference type="Gene3D" id="1.25.70.10">
    <property type="entry name" value="Transcription termination factor 3, mitochondrial"/>
    <property type="match status" value="1"/>
</dbReference>
<keyword evidence="2" id="KW-0804">Transcription</keyword>
<keyword evidence="2" id="KW-0805">Transcription regulation</keyword>
<gene>
    <name evidence="5" type="ORF">MARPO_0007s0012</name>
</gene>
<dbReference type="Gramene" id="Mp3g00110.1">
    <property type="protein sequence ID" value="Mp3g00110.1.cds"/>
    <property type="gene ID" value="Mp3g00110"/>
</dbReference>
<feature type="compositionally biased region" description="Polar residues" evidence="4">
    <location>
        <begin position="71"/>
        <end position="84"/>
    </location>
</feature>
<sequence>MQCPTSASCRGSQHFPCSRKKIAEGFLPSFLSAWRLSSVSLRLSSSATISPHYAPQTAVQSDSKSDGPKSTRPSPVSVLSPQQATEGIQLTSSKNAPSNLELRLFTGRYSDADLPGADILDAGLTREWKQWTGVREDITAVLLQFLESKGLDSAHAELAAQEAPAFITHLLSLLRSCFPARFLCGEKLTGSEIRSVLLPYLDNLSETHGEELVILAKFPILPGKLLPGFPDLSSFVPQPGNTREILSGYPLLLEHLVDGKLPSSLSYFLSIGLTPAKIDCIVKKFPPIVAYSFEGKIQKVVDYLLSLGVPSSLIPKVLVKRPHLFGCNVEENLRPTVTFLETLGVESKRWPRILVAFPHMLTYSQSKTAMIFNYLIQVGFTAAGAGKVLSRFPHVVGYSVEGKLKPLAEYFHSIGIEDFSRVVMRSPQTLGLSLECNIKPTIDFFLSLGFEMEELAFVLNRFPQVLGLNVENNLQPKWDFFLKMKRSRSELVDFPQFFGYSLENRIEPRYKVITEKGLPWTLNRMLSSSEVVFKRLMSD</sequence>
<dbReference type="AlphaFoldDB" id="A0A2R6XN74"/>
<keyword evidence="2" id="KW-0806">Transcription termination</keyword>
<reference evidence="6" key="1">
    <citation type="journal article" date="2017" name="Cell">
        <title>Insights into land plant evolution garnered from the Marchantia polymorpha genome.</title>
        <authorList>
            <person name="Bowman J.L."/>
            <person name="Kohchi T."/>
            <person name="Yamato K.T."/>
            <person name="Jenkins J."/>
            <person name="Shu S."/>
            <person name="Ishizaki K."/>
            <person name="Yamaoka S."/>
            <person name="Nishihama R."/>
            <person name="Nakamura Y."/>
            <person name="Berger F."/>
            <person name="Adam C."/>
            <person name="Aki S.S."/>
            <person name="Althoff F."/>
            <person name="Araki T."/>
            <person name="Arteaga-Vazquez M.A."/>
            <person name="Balasubrmanian S."/>
            <person name="Barry K."/>
            <person name="Bauer D."/>
            <person name="Boehm C.R."/>
            <person name="Briginshaw L."/>
            <person name="Caballero-Perez J."/>
            <person name="Catarino B."/>
            <person name="Chen F."/>
            <person name="Chiyoda S."/>
            <person name="Chovatia M."/>
            <person name="Davies K.M."/>
            <person name="Delmans M."/>
            <person name="Demura T."/>
            <person name="Dierschke T."/>
            <person name="Dolan L."/>
            <person name="Dorantes-Acosta A.E."/>
            <person name="Eklund D.M."/>
            <person name="Florent S.N."/>
            <person name="Flores-Sandoval E."/>
            <person name="Fujiyama A."/>
            <person name="Fukuzawa H."/>
            <person name="Galik B."/>
            <person name="Grimanelli D."/>
            <person name="Grimwood J."/>
            <person name="Grossniklaus U."/>
            <person name="Hamada T."/>
            <person name="Haseloff J."/>
            <person name="Hetherington A.J."/>
            <person name="Higo A."/>
            <person name="Hirakawa Y."/>
            <person name="Hundley H.N."/>
            <person name="Ikeda Y."/>
            <person name="Inoue K."/>
            <person name="Inoue S.I."/>
            <person name="Ishida S."/>
            <person name="Jia Q."/>
            <person name="Kakita M."/>
            <person name="Kanazawa T."/>
            <person name="Kawai Y."/>
            <person name="Kawashima T."/>
            <person name="Kennedy M."/>
            <person name="Kinose K."/>
            <person name="Kinoshita T."/>
            <person name="Kohara Y."/>
            <person name="Koide E."/>
            <person name="Komatsu K."/>
            <person name="Kopischke S."/>
            <person name="Kubo M."/>
            <person name="Kyozuka J."/>
            <person name="Lagercrantz U."/>
            <person name="Lin S.S."/>
            <person name="Lindquist E."/>
            <person name="Lipzen A.M."/>
            <person name="Lu C.W."/>
            <person name="De Luna E."/>
            <person name="Martienssen R.A."/>
            <person name="Minamino N."/>
            <person name="Mizutani M."/>
            <person name="Mizutani M."/>
            <person name="Mochizuki N."/>
            <person name="Monte I."/>
            <person name="Mosher R."/>
            <person name="Nagasaki H."/>
            <person name="Nakagami H."/>
            <person name="Naramoto S."/>
            <person name="Nishitani K."/>
            <person name="Ohtani M."/>
            <person name="Okamoto T."/>
            <person name="Okumura M."/>
            <person name="Phillips J."/>
            <person name="Pollak B."/>
            <person name="Reinders A."/>
            <person name="Rovekamp M."/>
            <person name="Sano R."/>
            <person name="Sawa S."/>
            <person name="Schmid M.W."/>
            <person name="Shirakawa M."/>
            <person name="Solano R."/>
            <person name="Spunde A."/>
            <person name="Suetsugu N."/>
            <person name="Sugano S."/>
            <person name="Sugiyama A."/>
            <person name="Sun R."/>
            <person name="Suzuki Y."/>
            <person name="Takenaka M."/>
            <person name="Takezawa D."/>
            <person name="Tomogane H."/>
            <person name="Tsuzuki M."/>
            <person name="Ueda T."/>
            <person name="Umeda M."/>
            <person name="Ward J.M."/>
            <person name="Watanabe Y."/>
            <person name="Yazaki K."/>
            <person name="Yokoyama R."/>
            <person name="Yoshitake Y."/>
            <person name="Yotsui I."/>
            <person name="Zachgo S."/>
            <person name="Schmutz J."/>
        </authorList>
    </citation>
    <scope>NUCLEOTIDE SEQUENCE [LARGE SCALE GENOMIC DNA]</scope>
    <source>
        <strain evidence="6">Tak-1</strain>
    </source>
</reference>
<dbReference type="GO" id="GO:0006353">
    <property type="term" value="P:DNA-templated transcription termination"/>
    <property type="evidence" value="ECO:0007669"/>
    <property type="project" value="UniProtKB-KW"/>
</dbReference>
<name>A0A2R6XN74_MARPO</name>
<keyword evidence="6" id="KW-1185">Reference proteome</keyword>
<evidence type="ECO:0000256" key="3">
    <source>
        <dbReference type="ARBA" id="ARBA00022946"/>
    </source>
</evidence>
<dbReference type="SMART" id="SM00733">
    <property type="entry name" value="Mterf"/>
    <property type="match status" value="8"/>
</dbReference>
<comment type="similarity">
    <text evidence="1">Belongs to the mTERF family.</text>
</comment>
<dbReference type="Pfam" id="PF02536">
    <property type="entry name" value="mTERF"/>
    <property type="match status" value="1"/>
</dbReference>
<accession>A0A2R6XN74</accession>
<evidence type="ECO:0000256" key="4">
    <source>
        <dbReference type="SAM" id="MobiDB-lite"/>
    </source>
</evidence>
<dbReference type="EMBL" id="KZ772679">
    <property type="protein sequence ID" value="PTQ47552.1"/>
    <property type="molecule type" value="Genomic_DNA"/>
</dbReference>
<protein>
    <submittedName>
        <fullName evidence="5">Uncharacterized protein</fullName>
    </submittedName>
</protein>
<dbReference type="PANTHER" id="PTHR13068:SF9">
    <property type="entry name" value="TRANSCRIPTION TERMINATION FACTOR MTERF5, CHLOROPLASTIC"/>
    <property type="match status" value="1"/>
</dbReference>
<dbReference type="GO" id="GO:0003676">
    <property type="term" value="F:nucleic acid binding"/>
    <property type="evidence" value="ECO:0007669"/>
    <property type="project" value="InterPro"/>
</dbReference>
<evidence type="ECO:0000256" key="2">
    <source>
        <dbReference type="ARBA" id="ARBA00022472"/>
    </source>
</evidence>
<dbReference type="OMA" id="HEYNSIG"/>
<evidence type="ECO:0000313" key="6">
    <source>
        <dbReference type="Proteomes" id="UP000244005"/>
    </source>
</evidence>
<organism evidence="5 6">
    <name type="scientific">Marchantia polymorpha</name>
    <name type="common">Common liverwort</name>
    <name type="synonym">Marchantia aquatica</name>
    <dbReference type="NCBI Taxonomy" id="3197"/>
    <lineage>
        <taxon>Eukaryota</taxon>
        <taxon>Viridiplantae</taxon>
        <taxon>Streptophyta</taxon>
        <taxon>Embryophyta</taxon>
        <taxon>Marchantiophyta</taxon>
        <taxon>Marchantiopsida</taxon>
        <taxon>Marchantiidae</taxon>
        <taxon>Marchantiales</taxon>
        <taxon>Marchantiaceae</taxon>
        <taxon>Marchantia</taxon>
    </lineage>
</organism>
<dbReference type="Proteomes" id="UP000244005">
    <property type="component" value="Unassembled WGS sequence"/>
</dbReference>
<dbReference type="PANTHER" id="PTHR13068">
    <property type="entry name" value="CGI-12 PROTEIN-RELATED"/>
    <property type="match status" value="1"/>
</dbReference>